<reference evidence="1 2" key="2">
    <citation type="submission" date="2018-11" db="EMBL/GenBank/DDBJ databases">
        <authorList>
            <consortium name="Pathogen Informatics"/>
        </authorList>
    </citation>
    <scope>NUCLEOTIDE SEQUENCE [LARGE SCALE GENOMIC DNA]</scope>
    <source>
        <strain evidence="1 2">Egypt</strain>
    </source>
</reference>
<name>A0A183A9E9_9TREM</name>
<reference evidence="3" key="1">
    <citation type="submission" date="2016-06" db="UniProtKB">
        <authorList>
            <consortium name="WormBaseParasite"/>
        </authorList>
    </citation>
    <scope>IDENTIFICATION</scope>
</reference>
<gene>
    <name evidence="1" type="ORF">ECPE_LOCUS3584</name>
</gene>
<accession>A0A183A9E9</accession>
<evidence type="ECO:0000313" key="3">
    <source>
        <dbReference type="WBParaSite" id="ECPE_0000358701-mRNA-1"/>
    </source>
</evidence>
<evidence type="ECO:0000313" key="2">
    <source>
        <dbReference type="Proteomes" id="UP000272942"/>
    </source>
</evidence>
<dbReference type="EMBL" id="UZAN01040528">
    <property type="protein sequence ID" value="VDP69959.1"/>
    <property type="molecule type" value="Genomic_DNA"/>
</dbReference>
<dbReference type="AlphaFoldDB" id="A0A183A9E9"/>
<protein>
    <submittedName>
        <fullName evidence="3">Ovule protein</fullName>
    </submittedName>
</protein>
<evidence type="ECO:0000313" key="1">
    <source>
        <dbReference type="EMBL" id="VDP69959.1"/>
    </source>
</evidence>
<dbReference type="Proteomes" id="UP000272942">
    <property type="component" value="Unassembled WGS sequence"/>
</dbReference>
<keyword evidence="2" id="KW-1185">Reference proteome</keyword>
<dbReference type="WBParaSite" id="ECPE_0000358701-mRNA-1">
    <property type="protein sequence ID" value="ECPE_0000358701-mRNA-1"/>
    <property type="gene ID" value="ECPE_0000358701"/>
</dbReference>
<organism evidence="3">
    <name type="scientific">Echinostoma caproni</name>
    <dbReference type="NCBI Taxonomy" id="27848"/>
    <lineage>
        <taxon>Eukaryota</taxon>
        <taxon>Metazoa</taxon>
        <taxon>Spiralia</taxon>
        <taxon>Lophotrochozoa</taxon>
        <taxon>Platyhelminthes</taxon>
        <taxon>Trematoda</taxon>
        <taxon>Digenea</taxon>
        <taxon>Plagiorchiida</taxon>
        <taxon>Echinostomata</taxon>
        <taxon>Echinostomatoidea</taxon>
        <taxon>Echinostomatidae</taxon>
        <taxon>Echinostoma</taxon>
    </lineage>
</organism>
<proteinExistence type="predicted"/>
<sequence>MRLVMSMKNHKKSSGFCEDYCLKLGPSLRKRVTMSLEFENLMKALNGDTSSLMIDLADVDIQIPLILTWRLIITADLPC</sequence>